<keyword evidence="5 6" id="KW-0472">Membrane</keyword>
<dbReference type="PANTHER" id="PTHR42893:SF46">
    <property type="entry name" value="PROTEIN DETOXIFICATION 44, CHLOROPLASTIC"/>
    <property type="match status" value="1"/>
</dbReference>
<feature type="transmembrane region" description="Helical" evidence="6">
    <location>
        <begin position="271"/>
        <end position="290"/>
    </location>
</feature>
<comment type="similarity">
    <text evidence="2">Belongs to the multi antimicrobial extrusion (MATE) (TC 2.A.66.1) family.</text>
</comment>
<dbReference type="GO" id="GO:0042910">
    <property type="term" value="F:xenobiotic transmembrane transporter activity"/>
    <property type="evidence" value="ECO:0007669"/>
    <property type="project" value="InterPro"/>
</dbReference>
<comment type="subcellular location">
    <subcellularLocation>
        <location evidence="1">Membrane</location>
        <topology evidence="1">Multi-pass membrane protein</topology>
    </subcellularLocation>
</comment>
<dbReference type="InterPro" id="IPR002528">
    <property type="entry name" value="MATE_fam"/>
</dbReference>
<accession>A0A939DF61</accession>
<keyword evidence="8" id="KW-1185">Reference proteome</keyword>
<organism evidence="7 8">
    <name type="scientific">Parahaliea mediterranea</name>
    <dbReference type="NCBI Taxonomy" id="651086"/>
    <lineage>
        <taxon>Bacteria</taxon>
        <taxon>Pseudomonadati</taxon>
        <taxon>Pseudomonadota</taxon>
        <taxon>Gammaproteobacteria</taxon>
        <taxon>Cellvibrionales</taxon>
        <taxon>Halieaceae</taxon>
        <taxon>Parahaliea</taxon>
    </lineage>
</organism>
<evidence type="ECO:0000256" key="6">
    <source>
        <dbReference type="SAM" id="Phobius"/>
    </source>
</evidence>
<name>A0A939DF61_9GAMM</name>
<evidence type="ECO:0000313" key="7">
    <source>
        <dbReference type="EMBL" id="MBN7797108.1"/>
    </source>
</evidence>
<dbReference type="AlphaFoldDB" id="A0A939DF61"/>
<dbReference type="Pfam" id="PF01554">
    <property type="entry name" value="MatE"/>
    <property type="match status" value="2"/>
</dbReference>
<feature type="transmembrane region" description="Helical" evidence="6">
    <location>
        <begin position="310"/>
        <end position="333"/>
    </location>
</feature>
<keyword evidence="3 6" id="KW-0812">Transmembrane</keyword>
<feature type="transmembrane region" description="Helical" evidence="6">
    <location>
        <begin position="130"/>
        <end position="153"/>
    </location>
</feature>
<evidence type="ECO:0000256" key="5">
    <source>
        <dbReference type="ARBA" id="ARBA00023136"/>
    </source>
</evidence>
<feature type="transmembrane region" description="Helical" evidence="6">
    <location>
        <begin position="241"/>
        <end position="259"/>
    </location>
</feature>
<sequence>MGPKISIDRKIWGIAWPAILSNISIPLLGLVDAAILGHLGSPHYLGAVAIGSALLSFLYWGFGFLRMGTTGLVARAMGAGEPARAHLVLAQSALLALGLALLVWLSHPLLLGLGFTLMAPAGDVRPLAESYAGIRIASAPAVLVTYAVVGWCIGRQDTRRPLLIVVTTNATNIALDFALILGLGMNSDGAALATVIAEYLGCALALALVWRVQPGLPGGELRRQLWRWSAYRVLLRSNRHLFVRTVCLLGGFAFFTAAGDKLGTEVLAANALMMQLLLFAAYAMDGFAFAAEGLAGQLLGAGDEAGFYRAVARCGFWCALTALLISALFLVAREPLFGLLTDQANLLVLMREHAPWLVLMPLAAGASYLLDGVFVGSAQTRQMMVTMLVSAALVYLPAWYLSRDWGNHGLWFAFLLFNAARGLTLYWCYRRIQRRGGWLAEQP</sequence>
<feature type="transmembrane region" description="Helical" evidence="6">
    <location>
        <begin position="190"/>
        <end position="212"/>
    </location>
</feature>
<feature type="transmembrane region" description="Helical" evidence="6">
    <location>
        <begin position="408"/>
        <end position="429"/>
    </location>
</feature>
<feature type="transmembrane region" description="Helical" evidence="6">
    <location>
        <begin position="383"/>
        <end position="402"/>
    </location>
</feature>
<dbReference type="InterPro" id="IPR044644">
    <property type="entry name" value="DinF-like"/>
</dbReference>
<protein>
    <submittedName>
        <fullName evidence="7">MATE family efflux transporter</fullName>
    </submittedName>
</protein>
<feature type="transmembrane region" description="Helical" evidence="6">
    <location>
        <begin position="353"/>
        <end position="371"/>
    </location>
</feature>
<proteinExistence type="inferred from homology"/>
<reference evidence="7" key="1">
    <citation type="submission" date="2021-02" db="EMBL/GenBank/DDBJ databases">
        <title>PHA producing bacteria isolated from coastal sediment in Guangdong, Shenzhen.</title>
        <authorList>
            <person name="Zheng W."/>
            <person name="Yu S."/>
            <person name="Huang Y."/>
        </authorList>
    </citation>
    <scope>NUCLEOTIDE SEQUENCE</scope>
    <source>
        <strain evidence="7">TN14-10</strain>
    </source>
</reference>
<dbReference type="RefSeq" id="WP_206560553.1">
    <property type="nucleotide sequence ID" value="NZ_JAFKCZ010000007.1"/>
</dbReference>
<gene>
    <name evidence="7" type="ORF">JYP50_10925</name>
</gene>
<dbReference type="CDD" id="cd13136">
    <property type="entry name" value="MATE_DinF_like"/>
    <property type="match status" value="1"/>
</dbReference>
<feature type="transmembrane region" description="Helical" evidence="6">
    <location>
        <begin position="43"/>
        <end position="65"/>
    </location>
</feature>
<evidence type="ECO:0000256" key="3">
    <source>
        <dbReference type="ARBA" id="ARBA00022692"/>
    </source>
</evidence>
<feature type="transmembrane region" description="Helical" evidence="6">
    <location>
        <begin position="86"/>
        <end position="110"/>
    </location>
</feature>
<dbReference type="Proteomes" id="UP000664303">
    <property type="component" value="Unassembled WGS sequence"/>
</dbReference>
<feature type="transmembrane region" description="Helical" evidence="6">
    <location>
        <begin position="162"/>
        <end position="184"/>
    </location>
</feature>
<evidence type="ECO:0000313" key="8">
    <source>
        <dbReference type="Proteomes" id="UP000664303"/>
    </source>
</evidence>
<dbReference type="GO" id="GO:0015297">
    <property type="term" value="F:antiporter activity"/>
    <property type="evidence" value="ECO:0007669"/>
    <property type="project" value="InterPro"/>
</dbReference>
<dbReference type="EMBL" id="JAFKCZ010000007">
    <property type="protein sequence ID" value="MBN7797108.1"/>
    <property type="molecule type" value="Genomic_DNA"/>
</dbReference>
<keyword evidence="4 6" id="KW-1133">Transmembrane helix</keyword>
<evidence type="ECO:0000256" key="2">
    <source>
        <dbReference type="ARBA" id="ARBA00010199"/>
    </source>
</evidence>
<evidence type="ECO:0000256" key="4">
    <source>
        <dbReference type="ARBA" id="ARBA00022989"/>
    </source>
</evidence>
<dbReference type="GO" id="GO:0005886">
    <property type="term" value="C:plasma membrane"/>
    <property type="evidence" value="ECO:0007669"/>
    <property type="project" value="TreeGrafter"/>
</dbReference>
<feature type="transmembrane region" description="Helical" evidence="6">
    <location>
        <begin position="12"/>
        <end position="31"/>
    </location>
</feature>
<dbReference type="PANTHER" id="PTHR42893">
    <property type="entry name" value="PROTEIN DETOXIFICATION 44, CHLOROPLASTIC-RELATED"/>
    <property type="match status" value="1"/>
</dbReference>
<evidence type="ECO:0000256" key="1">
    <source>
        <dbReference type="ARBA" id="ARBA00004141"/>
    </source>
</evidence>
<dbReference type="NCBIfam" id="TIGR00797">
    <property type="entry name" value="matE"/>
    <property type="match status" value="1"/>
</dbReference>
<comment type="caution">
    <text evidence="7">The sequence shown here is derived from an EMBL/GenBank/DDBJ whole genome shotgun (WGS) entry which is preliminary data.</text>
</comment>